<gene>
    <name evidence="8" type="ORF">DIR46_06815</name>
</gene>
<dbReference type="Pfam" id="PF04542">
    <property type="entry name" value="Sigma70_r2"/>
    <property type="match status" value="1"/>
</dbReference>
<evidence type="ECO:0000256" key="4">
    <source>
        <dbReference type="ARBA" id="ARBA00023125"/>
    </source>
</evidence>
<dbReference type="InterPro" id="IPR036388">
    <property type="entry name" value="WH-like_DNA-bd_sf"/>
</dbReference>
<evidence type="ECO:0000259" key="7">
    <source>
        <dbReference type="Pfam" id="PF04545"/>
    </source>
</evidence>
<accession>A0A2S2DFR5</accession>
<feature type="domain" description="RNA polymerase sigma-70 region 4" evidence="7">
    <location>
        <begin position="138"/>
        <end position="186"/>
    </location>
</feature>
<keyword evidence="9" id="KW-1185">Reference proteome</keyword>
<dbReference type="AlphaFoldDB" id="A0A2S2DFR5"/>
<dbReference type="InterPro" id="IPR007630">
    <property type="entry name" value="RNA_pol_sigma70_r4"/>
</dbReference>
<dbReference type="GO" id="GO:0016987">
    <property type="term" value="F:sigma factor activity"/>
    <property type="evidence" value="ECO:0007669"/>
    <property type="project" value="UniProtKB-KW"/>
</dbReference>
<dbReference type="InterPro" id="IPR014284">
    <property type="entry name" value="RNA_pol_sigma-70_dom"/>
</dbReference>
<name>A0A2S2DFR5_9BURK</name>
<evidence type="ECO:0000313" key="8">
    <source>
        <dbReference type="EMBL" id="AWL04174.1"/>
    </source>
</evidence>
<dbReference type="NCBIfam" id="TIGR02937">
    <property type="entry name" value="sigma70-ECF"/>
    <property type="match status" value="1"/>
</dbReference>
<dbReference type="Pfam" id="PF04545">
    <property type="entry name" value="Sigma70_r4"/>
    <property type="match status" value="1"/>
</dbReference>
<dbReference type="InterPro" id="IPR039425">
    <property type="entry name" value="RNA_pol_sigma-70-like"/>
</dbReference>
<organism evidence="8 9">
    <name type="scientific">Massilia oculi</name>
    <dbReference type="NCBI Taxonomy" id="945844"/>
    <lineage>
        <taxon>Bacteria</taxon>
        <taxon>Pseudomonadati</taxon>
        <taxon>Pseudomonadota</taxon>
        <taxon>Betaproteobacteria</taxon>
        <taxon>Burkholderiales</taxon>
        <taxon>Oxalobacteraceae</taxon>
        <taxon>Telluria group</taxon>
        <taxon>Massilia</taxon>
    </lineage>
</organism>
<evidence type="ECO:0000256" key="1">
    <source>
        <dbReference type="ARBA" id="ARBA00010641"/>
    </source>
</evidence>
<dbReference type="InterPro" id="IPR007627">
    <property type="entry name" value="RNA_pol_sigma70_r2"/>
</dbReference>
<keyword evidence="2" id="KW-0805">Transcription regulation</keyword>
<dbReference type="CDD" id="cd06171">
    <property type="entry name" value="Sigma70_r4"/>
    <property type="match status" value="1"/>
</dbReference>
<evidence type="ECO:0000256" key="2">
    <source>
        <dbReference type="ARBA" id="ARBA00023015"/>
    </source>
</evidence>
<protein>
    <submittedName>
        <fullName evidence="8">RNA polymerase subunit sigma</fullName>
    </submittedName>
</protein>
<dbReference type="Gene3D" id="1.10.10.10">
    <property type="entry name" value="Winged helix-like DNA-binding domain superfamily/Winged helix DNA-binding domain"/>
    <property type="match status" value="1"/>
</dbReference>
<proteinExistence type="inferred from homology"/>
<dbReference type="EMBL" id="CP029343">
    <property type="protein sequence ID" value="AWL04174.1"/>
    <property type="molecule type" value="Genomic_DNA"/>
</dbReference>
<dbReference type="RefSeq" id="WP_109344560.1">
    <property type="nucleotide sequence ID" value="NZ_CP029343.1"/>
</dbReference>
<evidence type="ECO:0000259" key="6">
    <source>
        <dbReference type="Pfam" id="PF04542"/>
    </source>
</evidence>
<dbReference type="PANTHER" id="PTHR43133:SF62">
    <property type="entry name" value="RNA POLYMERASE SIGMA FACTOR SIGZ"/>
    <property type="match status" value="1"/>
</dbReference>
<feature type="domain" description="RNA polymerase sigma-70 region 2" evidence="6">
    <location>
        <begin position="30"/>
        <end position="97"/>
    </location>
</feature>
<dbReference type="SUPFAM" id="SSF88659">
    <property type="entry name" value="Sigma3 and sigma4 domains of RNA polymerase sigma factors"/>
    <property type="match status" value="1"/>
</dbReference>
<comment type="similarity">
    <text evidence="1">Belongs to the sigma-70 factor family. ECF subfamily.</text>
</comment>
<dbReference type="GO" id="GO:0003677">
    <property type="term" value="F:DNA binding"/>
    <property type="evidence" value="ECO:0007669"/>
    <property type="project" value="UniProtKB-KW"/>
</dbReference>
<evidence type="ECO:0000256" key="5">
    <source>
        <dbReference type="ARBA" id="ARBA00023163"/>
    </source>
</evidence>
<dbReference type="OrthoDB" id="9784272at2"/>
<evidence type="ECO:0000313" key="9">
    <source>
        <dbReference type="Proteomes" id="UP000245820"/>
    </source>
</evidence>
<keyword evidence="4" id="KW-0238">DNA-binding</keyword>
<dbReference type="Proteomes" id="UP000245820">
    <property type="component" value="Chromosome"/>
</dbReference>
<evidence type="ECO:0000256" key="3">
    <source>
        <dbReference type="ARBA" id="ARBA00023082"/>
    </source>
</evidence>
<dbReference type="InterPro" id="IPR013324">
    <property type="entry name" value="RNA_pol_sigma_r3/r4-like"/>
</dbReference>
<dbReference type="GO" id="GO:0006352">
    <property type="term" value="P:DNA-templated transcription initiation"/>
    <property type="evidence" value="ECO:0007669"/>
    <property type="project" value="InterPro"/>
</dbReference>
<sequence>MPDSNPIDPEQLRGWLQAAARQDGRAFRLLYDATSPRLFGYALRILGKRELAEEAVQDGFVAIWHGAASYQAQLAAPMTWMTTIVRNKALNLLRRHAHDAGIDGPVFDECVMAALHDPQATPVDALLISREAKALAHCMSTLGGAHRQVVGLAFFHDLSHSEVAQQMAIPIGTVKTWIRRSLERLKTCMAKGERP</sequence>
<keyword evidence="3" id="KW-0731">Sigma factor</keyword>
<keyword evidence="5" id="KW-0804">Transcription</keyword>
<reference evidence="8 9" key="1">
    <citation type="submission" date="2018-05" db="EMBL/GenBank/DDBJ databases">
        <title>Complete genome sequence of Massilia oculi sp. nov. CCUG 43427T (=DSM 26321T), the type strain of M. oculi, and comparison with genome sequences of other Massilia strains.</title>
        <authorList>
            <person name="Zhu B."/>
        </authorList>
    </citation>
    <scope>NUCLEOTIDE SEQUENCE [LARGE SCALE GENOMIC DNA]</scope>
    <source>
        <strain evidence="8 9">CCUG 43427</strain>
    </source>
</reference>
<dbReference type="InterPro" id="IPR013325">
    <property type="entry name" value="RNA_pol_sigma_r2"/>
</dbReference>
<dbReference type="PANTHER" id="PTHR43133">
    <property type="entry name" value="RNA POLYMERASE ECF-TYPE SIGMA FACTO"/>
    <property type="match status" value="1"/>
</dbReference>
<dbReference type="SUPFAM" id="SSF88946">
    <property type="entry name" value="Sigma2 domain of RNA polymerase sigma factors"/>
    <property type="match status" value="1"/>
</dbReference>
<dbReference type="KEGG" id="mtim:DIR46_06815"/>
<dbReference type="Gene3D" id="1.10.1740.10">
    <property type="match status" value="1"/>
</dbReference>